<dbReference type="RefSeq" id="WP_208265649.1">
    <property type="nucleotide sequence ID" value="NZ_BAAAGM010000045.1"/>
</dbReference>
<dbReference type="InterPro" id="IPR011009">
    <property type="entry name" value="Kinase-like_dom_sf"/>
</dbReference>
<organism evidence="2 3">
    <name type="scientific">Actinomadura nitritigenes</name>
    <dbReference type="NCBI Taxonomy" id="134602"/>
    <lineage>
        <taxon>Bacteria</taxon>
        <taxon>Bacillati</taxon>
        <taxon>Actinomycetota</taxon>
        <taxon>Actinomycetes</taxon>
        <taxon>Streptosporangiales</taxon>
        <taxon>Thermomonosporaceae</taxon>
        <taxon>Actinomadura</taxon>
    </lineage>
</organism>
<sequence length="478" mass="51992">MPTTDRVSGRRSRRLRSGDIVHDDRGEALELVEEIGGGGQGTVWSLTGGRAAAKIAKPGSGMAADRLRARLAAVRRFDLSGVPIAQPLSLLTGDHVGYTMELLDAMISLGSLAVPEPDIKEWFIRTGGLARRLRLLALAAEAFVRLHARGLAYGDISPGNVLVSADSGHDQVWLIDPDNLSAEVGTGDPAYFTPGYGAPELVTGRSGQDSLTDVFSFAVLAFQVLSLAHPFQGDGVYDDPVRLEEAAFAGRLPWIDHSTDDGNRSRLGLDRSIVLTRGLRALARRTFEGGLHHPAQRPGMEEWQDKLEQAALLMVTCPGCASSFHGGEDQCPWCFRERPSILRCDVRGYLPAGSVPGTSDECETGRLRSLLLTGRQAQTVRARTALLHLDRGPADIPVDPGEPVVRLEWDGRGQLTVQRIGRHSARMVDRTSGRSIPLSSGDIWPFDMSETGRWTIHFGPPGEPHRFMEILQSRRGAR</sequence>
<accession>A0ABS3QTL5</accession>
<dbReference type="InterPro" id="IPR000719">
    <property type="entry name" value="Prot_kinase_dom"/>
</dbReference>
<evidence type="ECO:0000313" key="3">
    <source>
        <dbReference type="Proteomes" id="UP000666915"/>
    </source>
</evidence>
<dbReference type="Gene3D" id="1.10.510.10">
    <property type="entry name" value="Transferase(Phosphotransferase) domain 1"/>
    <property type="match status" value="1"/>
</dbReference>
<name>A0ABS3QTL5_9ACTN</name>
<keyword evidence="3" id="KW-1185">Reference proteome</keyword>
<evidence type="ECO:0000313" key="2">
    <source>
        <dbReference type="EMBL" id="MBO2437309.1"/>
    </source>
</evidence>
<protein>
    <recommendedName>
        <fullName evidence="1">Protein kinase domain-containing protein</fullName>
    </recommendedName>
</protein>
<gene>
    <name evidence="2" type="ORF">J4557_07230</name>
</gene>
<dbReference type="Pfam" id="PF00069">
    <property type="entry name" value="Pkinase"/>
    <property type="match status" value="1"/>
</dbReference>
<dbReference type="SMART" id="SM00220">
    <property type="entry name" value="S_TKc"/>
    <property type="match status" value="1"/>
</dbReference>
<evidence type="ECO:0000259" key="1">
    <source>
        <dbReference type="PROSITE" id="PS50011"/>
    </source>
</evidence>
<proteinExistence type="predicted"/>
<dbReference type="Proteomes" id="UP000666915">
    <property type="component" value="Unassembled WGS sequence"/>
</dbReference>
<comment type="caution">
    <text evidence="2">The sequence shown here is derived from an EMBL/GenBank/DDBJ whole genome shotgun (WGS) entry which is preliminary data.</text>
</comment>
<dbReference type="EMBL" id="JAGEOK010000004">
    <property type="protein sequence ID" value="MBO2437309.1"/>
    <property type="molecule type" value="Genomic_DNA"/>
</dbReference>
<dbReference type="SUPFAM" id="SSF56112">
    <property type="entry name" value="Protein kinase-like (PK-like)"/>
    <property type="match status" value="1"/>
</dbReference>
<reference evidence="2 3" key="1">
    <citation type="submission" date="2021-03" db="EMBL/GenBank/DDBJ databases">
        <authorList>
            <person name="Kanchanasin P."/>
            <person name="Saeng-In P."/>
            <person name="Phongsopitanun W."/>
            <person name="Yuki M."/>
            <person name="Kudo T."/>
            <person name="Ohkuma M."/>
            <person name="Tanasupawat S."/>
        </authorList>
    </citation>
    <scope>NUCLEOTIDE SEQUENCE [LARGE SCALE GENOMIC DNA]</scope>
    <source>
        <strain evidence="2 3">L46</strain>
    </source>
</reference>
<dbReference type="PROSITE" id="PS50011">
    <property type="entry name" value="PROTEIN_KINASE_DOM"/>
    <property type="match status" value="1"/>
</dbReference>
<feature type="domain" description="Protein kinase" evidence="1">
    <location>
        <begin position="29"/>
        <end position="312"/>
    </location>
</feature>